<dbReference type="WBParaSite" id="nRc.2.0.1.t22337-RA">
    <property type="protein sequence ID" value="nRc.2.0.1.t22337-RA"/>
    <property type="gene ID" value="nRc.2.0.1.g22337"/>
</dbReference>
<organism evidence="1 2">
    <name type="scientific">Romanomermis culicivorax</name>
    <name type="common">Nematode worm</name>
    <dbReference type="NCBI Taxonomy" id="13658"/>
    <lineage>
        <taxon>Eukaryota</taxon>
        <taxon>Metazoa</taxon>
        <taxon>Ecdysozoa</taxon>
        <taxon>Nematoda</taxon>
        <taxon>Enoplea</taxon>
        <taxon>Dorylaimia</taxon>
        <taxon>Mermithida</taxon>
        <taxon>Mermithoidea</taxon>
        <taxon>Mermithidae</taxon>
        <taxon>Romanomermis</taxon>
    </lineage>
</organism>
<reference evidence="2" key="1">
    <citation type="submission" date="2022-11" db="UniProtKB">
        <authorList>
            <consortium name="WormBaseParasite"/>
        </authorList>
    </citation>
    <scope>IDENTIFICATION</scope>
</reference>
<dbReference type="AlphaFoldDB" id="A0A915J7A4"/>
<protein>
    <submittedName>
        <fullName evidence="2">Uncharacterized protein</fullName>
    </submittedName>
</protein>
<accession>A0A915J7A4</accession>
<dbReference type="Proteomes" id="UP000887565">
    <property type="component" value="Unplaced"/>
</dbReference>
<proteinExistence type="predicted"/>
<name>A0A915J7A4_ROMCU</name>
<sequence length="110" mass="12124">QALHRGITVFLHDDTAKSGVKDFKGLKRLSKKLKQIIDDSSDGAKFDFPDSSIQGESQGNICLLCRRSTSATTPNFPATRPYSEVKSPTVAECRRCLGFNWRQCATIGDS</sequence>
<evidence type="ECO:0000313" key="2">
    <source>
        <dbReference type="WBParaSite" id="nRc.2.0.1.t22337-RA"/>
    </source>
</evidence>
<evidence type="ECO:0000313" key="1">
    <source>
        <dbReference type="Proteomes" id="UP000887565"/>
    </source>
</evidence>
<keyword evidence="1" id="KW-1185">Reference proteome</keyword>